<feature type="domain" description="Dynein heavy chain tail" evidence="2">
    <location>
        <begin position="4"/>
        <end position="257"/>
    </location>
</feature>
<evidence type="ECO:0000256" key="1">
    <source>
        <dbReference type="SAM" id="MobiDB-lite"/>
    </source>
</evidence>
<reference evidence="3" key="1">
    <citation type="submission" date="2020-11" db="EMBL/GenBank/DDBJ databases">
        <authorList>
            <person name="Tran Van P."/>
        </authorList>
    </citation>
    <scope>NUCLEOTIDE SEQUENCE</scope>
</reference>
<dbReference type="AlphaFoldDB" id="A0A7R9HKE4"/>
<name>A0A7R9HKE4_9NEOP</name>
<dbReference type="InterPro" id="IPR026983">
    <property type="entry name" value="DHC"/>
</dbReference>
<dbReference type="PANTHER" id="PTHR46532">
    <property type="entry name" value="MALE FERTILITY FACTOR KL5"/>
    <property type="match status" value="1"/>
</dbReference>
<sequence>MNALFQCTHVMGLLMDRQIINAQVSPKYKVMVAMLHEELDVAKVLFDEQLSMAEKLGYMPVDKFMPPVAGTLLWIHKLRQRITTPVETFRIVEDPIMETPEAQHVFVKYEEMLDYLAQLEEKVFSEWVSQVADKCRVNLNRTLVVRDDTSILQLNFDDEVRHKGLDYHLQGLVSILREVSYLKNLGKEDIPEEALDLYQRNEDIRLWIGNLNLAIKWYNGIRSHCTPVEFDLILDEIEEIDEKVAKVQETLNWNSDDLILHVNVFSTDVWVHVKKIRDLVEHLYDRMAKIQANSVRISSIMNTWGATPLINRKDGKKEALVSLEDRKERVQKSGNSGSVVSDSDN</sequence>
<dbReference type="PANTHER" id="PTHR46532:SF11">
    <property type="entry name" value="DYNEIN AXONEMAL HEAVY CHAIN 12"/>
    <property type="match status" value="1"/>
</dbReference>
<proteinExistence type="predicted"/>
<protein>
    <recommendedName>
        <fullName evidence="2">Dynein heavy chain tail domain-containing protein</fullName>
    </recommendedName>
</protein>
<feature type="region of interest" description="Disordered" evidence="1">
    <location>
        <begin position="325"/>
        <end position="345"/>
    </location>
</feature>
<dbReference type="GO" id="GO:0005858">
    <property type="term" value="C:axonemal dynein complex"/>
    <property type="evidence" value="ECO:0007669"/>
    <property type="project" value="TreeGrafter"/>
</dbReference>
<dbReference type="InterPro" id="IPR013594">
    <property type="entry name" value="Dynein_heavy_tail"/>
</dbReference>
<feature type="compositionally biased region" description="Low complexity" evidence="1">
    <location>
        <begin position="333"/>
        <end position="345"/>
    </location>
</feature>
<evidence type="ECO:0000313" key="3">
    <source>
        <dbReference type="EMBL" id="CAD7423390.1"/>
    </source>
</evidence>
<accession>A0A7R9HKE4</accession>
<dbReference type="GO" id="GO:0051959">
    <property type="term" value="F:dynein light intermediate chain binding"/>
    <property type="evidence" value="ECO:0007669"/>
    <property type="project" value="InterPro"/>
</dbReference>
<dbReference type="GO" id="GO:0007018">
    <property type="term" value="P:microtubule-based movement"/>
    <property type="evidence" value="ECO:0007669"/>
    <property type="project" value="InterPro"/>
</dbReference>
<dbReference type="Pfam" id="PF08385">
    <property type="entry name" value="DHC_N1"/>
    <property type="match status" value="1"/>
</dbReference>
<evidence type="ECO:0000259" key="2">
    <source>
        <dbReference type="Pfam" id="PF08385"/>
    </source>
</evidence>
<dbReference type="GO" id="GO:0045505">
    <property type="term" value="F:dynein intermediate chain binding"/>
    <property type="evidence" value="ECO:0007669"/>
    <property type="project" value="InterPro"/>
</dbReference>
<organism evidence="3">
    <name type="scientific">Timema monikensis</name>
    <dbReference type="NCBI Taxonomy" id="170555"/>
    <lineage>
        <taxon>Eukaryota</taxon>
        <taxon>Metazoa</taxon>
        <taxon>Ecdysozoa</taxon>
        <taxon>Arthropoda</taxon>
        <taxon>Hexapoda</taxon>
        <taxon>Insecta</taxon>
        <taxon>Pterygota</taxon>
        <taxon>Neoptera</taxon>
        <taxon>Polyneoptera</taxon>
        <taxon>Phasmatodea</taxon>
        <taxon>Timematodea</taxon>
        <taxon>Timematoidea</taxon>
        <taxon>Timematidae</taxon>
        <taxon>Timema</taxon>
    </lineage>
</organism>
<dbReference type="EMBL" id="OB792673">
    <property type="protein sequence ID" value="CAD7423390.1"/>
    <property type="molecule type" value="Genomic_DNA"/>
</dbReference>
<gene>
    <name evidence="3" type="ORF">TMSB3V08_LOCUS379</name>
</gene>